<dbReference type="EMBL" id="QFBC01000011">
    <property type="protein sequence ID" value="PWE54271.1"/>
    <property type="molecule type" value="Genomic_DNA"/>
</dbReference>
<dbReference type="Gene3D" id="6.10.250.730">
    <property type="match status" value="1"/>
</dbReference>
<accession>A0A2U2DLW4</accession>
<evidence type="ECO:0000313" key="2">
    <source>
        <dbReference type="Proteomes" id="UP000245252"/>
    </source>
</evidence>
<comment type="caution">
    <text evidence="1">The sequence shown here is derived from an EMBL/GenBank/DDBJ whole genome shotgun (WGS) entry which is preliminary data.</text>
</comment>
<gene>
    <name evidence="1" type="ORF">DEM27_21450</name>
</gene>
<dbReference type="OrthoDB" id="8084653at2"/>
<dbReference type="InterPro" id="IPR010385">
    <property type="entry name" value="DUF982"/>
</dbReference>
<organism evidence="1 2">
    <name type="scientific">Metarhizobium album</name>
    <dbReference type="NCBI Taxonomy" id="2182425"/>
    <lineage>
        <taxon>Bacteria</taxon>
        <taxon>Pseudomonadati</taxon>
        <taxon>Pseudomonadota</taxon>
        <taxon>Alphaproteobacteria</taxon>
        <taxon>Hyphomicrobiales</taxon>
        <taxon>Rhizobiaceae</taxon>
        <taxon>Metarhizobium</taxon>
    </lineage>
</organism>
<keyword evidence="2" id="KW-1185">Reference proteome</keyword>
<proteinExistence type="predicted"/>
<evidence type="ECO:0000313" key="1">
    <source>
        <dbReference type="EMBL" id="PWE54271.1"/>
    </source>
</evidence>
<reference evidence="1 2" key="1">
    <citation type="submission" date="2018-05" db="EMBL/GenBank/DDBJ databases">
        <title>The draft genome of strain NS-104.</title>
        <authorList>
            <person name="Hang P."/>
            <person name="Jiang J."/>
        </authorList>
    </citation>
    <scope>NUCLEOTIDE SEQUENCE [LARGE SCALE GENOMIC DNA]</scope>
    <source>
        <strain evidence="1 2">NS-104</strain>
    </source>
</reference>
<dbReference type="AlphaFoldDB" id="A0A2U2DLW4"/>
<sequence>MNDRLWSEAVIIEAPGRQLRVESTRDAEICLRRYWPLKDGRALNLAREACQRALSGSASPDSARRAFVEAAREAEFEIRSWS</sequence>
<dbReference type="Pfam" id="PF06169">
    <property type="entry name" value="DUF982"/>
    <property type="match status" value="1"/>
</dbReference>
<dbReference type="Proteomes" id="UP000245252">
    <property type="component" value="Unassembled WGS sequence"/>
</dbReference>
<protein>
    <submittedName>
        <fullName evidence="1">DUF982 domain-containing protein</fullName>
    </submittedName>
</protein>
<name>A0A2U2DLW4_9HYPH</name>
<dbReference type="RefSeq" id="WP_109460295.1">
    <property type="nucleotide sequence ID" value="NZ_QFBC01000011.1"/>
</dbReference>